<organism evidence="2">
    <name type="scientific">Phaffia rhodozyma</name>
    <name type="common">Yeast</name>
    <name type="synonym">Xanthophyllomyces dendrorhous</name>
    <dbReference type="NCBI Taxonomy" id="264483"/>
    <lineage>
        <taxon>Eukaryota</taxon>
        <taxon>Fungi</taxon>
        <taxon>Dikarya</taxon>
        <taxon>Basidiomycota</taxon>
        <taxon>Agaricomycotina</taxon>
        <taxon>Tremellomycetes</taxon>
        <taxon>Cystofilobasidiales</taxon>
        <taxon>Mrakiaceae</taxon>
        <taxon>Phaffia</taxon>
    </lineage>
</organism>
<accession>A0A0F7SMZ5</accession>
<sequence length="121" mass="13787">MHLHPTLYPTTFSPDCSSDTSVGLERNIGKDFRRPLARSHKQGLSWLFHRKIPTSKSTEERWENQKGHKLAFLSPWNSEAPDPFPNTPIRISSNSAFSKRAINASQPRLPMSPWNSSRDTS</sequence>
<proteinExistence type="predicted"/>
<dbReference type="EMBL" id="LN483124">
    <property type="protein sequence ID" value="CED82039.1"/>
    <property type="molecule type" value="Genomic_DNA"/>
</dbReference>
<dbReference type="AlphaFoldDB" id="A0A0F7SMZ5"/>
<reference evidence="2" key="1">
    <citation type="submission" date="2014-08" db="EMBL/GenBank/DDBJ databases">
        <authorList>
            <person name="Sharma Rahul"/>
            <person name="Thines Marco"/>
        </authorList>
    </citation>
    <scope>NUCLEOTIDE SEQUENCE</scope>
</reference>
<protein>
    <submittedName>
        <fullName evidence="2">Uncharacterized protein</fullName>
    </submittedName>
</protein>
<name>A0A0F7SMZ5_PHARH</name>
<feature type="region of interest" description="Disordered" evidence="1">
    <location>
        <begin position="77"/>
        <end position="121"/>
    </location>
</feature>
<evidence type="ECO:0000313" key="2">
    <source>
        <dbReference type="EMBL" id="CED82039.1"/>
    </source>
</evidence>
<evidence type="ECO:0000256" key="1">
    <source>
        <dbReference type="SAM" id="MobiDB-lite"/>
    </source>
</evidence>